<dbReference type="Gene3D" id="2.170.270.10">
    <property type="entry name" value="SET domain"/>
    <property type="match status" value="1"/>
</dbReference>
<dbReference type="Proteomes" id="UP000582659">
    <property type="component" value="Unassembled WGS sequence"/>
</dbReference>
<dbReference type="SUPFAM" id="SSF144232">
    <property type="entry name" value="HIT/MYND zinc finger-like"/>
    <property type="match status" value="1"/>
</dbReference>
<dbReference type="PANTHER" id="PTHR12197:SF300">
    <property type="entry name" value="HISTONE-LYSINE N-METHYLTRANSFERASE SET-18"/>
    <property type="match status" value="1"/>
</dbReference>
<dbReference type="EMBL" id="CAJFDI010000004">
    <property type="protein sequence ID" value="CAD5226138.1"/>
    <property type="molecule type" value="Genomic_DNA"/>
</dbReference>
<keyword evidence="2 4" id="KW-0863">Zinc-finger</keyword>
<dbReference type="AlphaFoldDB" id="A0A1I7RHR4"/>
<dbReference type="Pfam" id="PF01753">
    <property type="entry name" value="zf-MYND"/>
    <property type="match status" value="1"/>
</dbReference>
<reference evidence="10" key="1">
    <citation type="submission" date="2016-11" db="UniProtKB">
        <authorList>
            <consortium name="WormBaseParasite"/>
        </authorList>
    </citation>
    <scope>IDENTIFICATION</scope>
</reference>
<reference evidence="7" key="2">
    <citation type="submission" date="2020-09" db="EMBL/GenBank/DDBJ databases">
        <authorList>
            <person name="Kikuchi T."/>
        </authorList>
    </citation>
    <scope>NUCLEOTIDE SEQUENCE</scope>
    <source>
        <strain evidence="7">Ka4C1</strain>
    </source>
</reference>
<dbReference type="WBParaSite" id="BXY_0024300.1">
    <property type="protein sequence ID" value="BXY_0024300.1"/>
    <property type="gene ID" value="BXY_0024300"/>
</dbReference>
<dbReference type="PROSITE" id="PS01360">
    <property type="entry name" value="ZF_MYND_1"/>
    <property type="match status" value="1"/>
</dbReference>
<evidence type="ECO:0000259" key="6">
    <source>
        <dbReference type="PROSITE" id="PS50865"/>
    </source>
</evidence>
<evidence type="ECO:0000256" key="1">
    <source>
        <dbReference type="ARBA" id="ARBA00022723"/>
    </source>
</evidence>
<evidence type="ECO:0000256" key="2">
    <source>
        <dbReference type="ARBA" id="ARBA00022771"/>
    </source>
</evidence>
<dbReference type="InterPro" id="IPR002893">
    <property type="entry name" value="Znf_MYND"/>
</dbReference>
<evidence type="ECO:0000256" key="4">
    <source>
        <dbReference type="PROSITE-ProRule" id="PRU00134"/>
    </source>
</evidence>
<dbReference type="GO" id="GO:0005634">
    <property type="term" value="C:nucleus"/>
    <property type="evidence" value="ECO:0007669"/>
    <property type="project" value="TreeGrafter"/>
</dbReference>
<evidence type="ECO:0000313" key="10">
    <source>
        <dbReference type="WBParaSite" id="BXY_0024300.1"/>
    </source>
</evidence>
<evidence type="ECO:0000256" key="5">
    <source>
        <dbReference type="SAM" id="MobiDB-lite"/>
    </source>
</evidence>
<evidence type="ECO:0000313" key="7">
    <source>
        <dbReference type="EMBL" id="CAD5226138.1"/>
    </source>
</evidence>
<evidence type="ECO:0000256" key="3">
    <source>
        <dbReference type="ARBA" id="ARBA00022833"/>
    </source>
</evidence>
<gene>
    <name evidence="7" type="ORF">BXYJ_LOCUS8895</name>
</gene>
<dbReference type="Proteomes" id="UP000095284">
    <property type="component" value="Unplaced"/>
</dbReference>
<dbReference type="PROSITE" id="PS50865">
    <property type="entry name" value="ZF_MYND_2"/>
    <property type="match status" value="1"/>
</dbReference>
<dbReference type="PANTHER" id="PTHR12197">
    <property type="entry name" value="HISTONE-LYSINE N-METHYLTRANSFERASE SMYD"/>
    <property type="match status" value="1"/>
</dbReference>
<feature type="region of interest" description="Disordered" evidence="5">
    <location>
        <begin position="1"/>
        <end position="27"/>
    </location>
</feature>
<organism evidence="8 10">
    <name type="scientific">Bursaphelenchus xylophilus</name>
    <name type="common">Pinewood nematode worm</name>
    <name type="synonym">Aphelenchoides xylophilus</name>
    <dbReference type="NCBI Taxonomy" id="6326"/>
    <lineage>
        <taxon>Eukaryota</taxon>
        <taxon>Metazoa</taxon>
        <taxon>Ecdysozoa</taxon>
        <taxon>Nematoda</taxon>
        <taxon>Chromadorea</taxon>
        <taxon>Rhabditida</taxon>
        <taxon>Tylenchina</taxon>
        <taxon>Tylenchomorpha</taxon>
        <taxon>Aphelenchoidea</taxon>
        <taxon>Aphelenchoididae</taxon>
        <taxon>Bursaphelenchus</taxon>
    </lineage>
</organism>
<protein>
    <submittedName>
        <fullName evidence="7">(pine wood nematode) hypothetical protein</fullName>
    </submittedName>
    <submittedName>
        <fullName evidence="10">MYND-type domain-containing protein</fullName>
    </submittedName>
</protein>
<feature type="domain" description="MYND-type" evidence="6">
    <location>
        <begin position="56"/>
        <end position="97"/>
    </location>
</feature>
<keyword evidence="1" id="KW-0479">Metal-binding</keyword>
<dbReference type="SUPFAM" id="SSF82199">
    <property type="entry name" value="SET domain"/>
    <property type="match status" value="1"/>
</dbReference>
<evidence type="ECO:0000313" key="9">
    <source>
        <dbReference type="Proteomes" id="UP000659654"/>
    </source>
</evidence>
<dbReference type="Gene3D" id="6.10.140.2220">
    <property type="match status" value="1"/>
</dbReference>
<dbReference type="InterPro" id="IPR050869">
    <property type="entry name" value="H3K4_H4K5_MeTrfase"/>
</dbReference>
<dbReference type="eggNOG" id="KOG2084">
    <property type="taxonomic scope" value="Eukaryota"/>
</dbReference>
<sequence>MVEIKELPDEPPAAPKEAAEKPTTKPTVIHTTGEKIRVFRRPYAHHLFNQKVDSYCSECLKEPELQGKLFQCSGCNFVKYCSKECQKMGWTLHKSECKRLQKVFPNLPLSDVLFLSKVIDRKDHIEKHGDKYGYEIARPISKLVGHENEVRKDTQRMEKFAKIFQKIQIFRDEHINGDQFFDLYCKAMVNSLTVQSIKGTEVGILLDLGVSVYNHSCRPNCSIFFDGYYILVRPLTSDVDTNDTTKATISYTDVGRSRYQRRKELKAKWYFDCHCERCEDPSDDILTAIRCKNILCDAPILISEDMEPRAVECEKCHTVADVEYVIRGQQTMLELPVRYSTNDKVDDLKGYLERARPILHEKNVYLNRLEAALMQISGKLGDNIASLYSKVQQTFSACFPATEKGKVQELIEKCAELIKKGHRKEALPYAFDAMCILEAQAGLGHPNYLKVLALWTFLDKNPDKTDKELLELTQLDDNDKVKPIDITHLLNEGVA</sequence>
<keyword evidence="9" id="KW-1185">Reference proteome</keyword>
<dbReference type="Proteomes" id="UP000659654">
    <property type="component" value="Unassembled WGS sequence"/>
</dbReference>
<accession>A0A1I7RHR4</accession>
<dbReference type="GO" id="GO:0008270">
    <property type="term" value="F:zinc ion binding"/>
    <property type="evidence" value="ECO:0007669"/>
    <property type="project" value="UniProtKB-KW"/>
</dbReference>
<dbReference type="SMR" id="A0A1I7RHR4"/>
<evidence type="ECO:0000313" key="8">
    <source>
        <dbReference type="Proteomes" id="UP000095284"/>
    </source>
</evidence>
<proteinExistence type="predicted"/>
<dbReference type="InterPro" id="IPR046341">
    <property type="entry name" value="SET_dom_sf"/>
</dbReference>
<name>A0A1I7RHR4_BURXY</name>
<dbReference type="EMBL" id="CAJFCV020000004">
    <property type="protein sequence ID" value="CAG9115467.1"/>
    <property type="molecule type" value="Genomic_DNA"/>
</dbReference>
<dbReference type="Gene3D" id="1.10.220.160">
    <property type="match status" value="1"/>
</dbReference>
<keyword evidence="3" id="KW-0862">Zinc</keyword>
<dbReference type="OrthoDB" id="265717at2759"/>